<dbReference type="InterPro" id="IPR012340">
    <property type="entry name" value="NA-bd_OB-fold"/>
</dbReference>
<proteinExistence type="predicted"/>
<accession>A0A811MEQ5</accession>
<organism evidence="1 2">
    <name type="scientific">Miscanthus lutarioriparius</name>
    <dbReference type="NCBI Taxonomy" id="422564"/>
    <lineage>
        <taxon>Eukaryota</taxon>
        <taxon>Viridiplantae</taxon>
        <taxon>Streptophyta</taxon>
        <taxon>Embryophyta</taxon>
        <taxon>Tracheophyta</taxon>
        <taxon>Spermatophyta</taxon>
        <taxon>Magnoliopsida</taxon>
        <taxon>Liliopsida</taxon>
        <taxon>Poales</taxon>
        <taxon>Poaceae</taxon>
        <taxon>PACMAD clade</taxon>
        <taxon>Panicoideae</taxon>
        <taxon>Andropogonodae</taxon>
        <taxon>Andropogoneae</taxon>
        <taxon>Saccharinae</taxon>
        <taxon>Miscanthus</taxon>
    </lineage>
</organism>
<dbReference type="PANTHER" id="PTHR47165:SF3">
    <property type="entry name" value="RETROTRANSPOSON-LIKE PROTEIN"/>
    <property type="match status" value="1"/>
</dbReference>
<protein>
    <submittedName>
        <fullName evidence="1">Uncharacterized protein</fullName>
    </submittedName>
</protein>
<evidence type="ECO:0000313" key="1">
    <source>
        <dbReference type="EMBL" id="CAD6205441.1"/>
    </source>
</evidence>
<dbReference type="OrthoDB" id="642880at2759"/>
<name>A0A811MEQ5_9POAL</name>
<comment type="caution">
    <text evidence="1">The sequence shown here is derived from an EMBL/GenBank/DDBJ whole genome shotgun (WGS) entry which is preliminary data.</text>
</comment>
<keyword evidence="2" id="KW-1185">Reference proteome</keyword>
<dbReference type="EMBL" id="CAJGYO010000001">
    <property type="protein sequence ID" value="CAD6205441.1"/>
    <property type="molecule type" value="Genomic_DNA"/>
</dbReference>
<dbReference type="AlphaFoldDB" id="A0A811MEQ5"/>
<sequence length="285" mass="32331">MGSSEDDFTPLSELDVGMNKCRVRGETMQARVLRDDIDQFEEQLIEGKVYALSDFTVDDTRESYMTCSNEFTIYFGSGRKLGVTLYGDIACGFAEDMLEKGQKASVVAVFAGMHVESSHSVCSTTCSKYYLDLEIPESKHSARKPCSRKSQAQKLAESWRTIEQLKRLNPKDYDKAGGVRGLPLLGVLVVPVRKDENGRRKRELAFPNRLRRFPRRWYCLAAGGEHDEVDDAASVDSRVPQRMNRRCSLCSGNVEVIVKSNDKKCKNSRRYNLVQKFGTRFGMYK</sequence>
<evidence type="ECO:0000313" key="2">
    <source>
        <dbReference type="Proteomes" id="UP000604825"/>
    </source>
</evidence>
<dbReference type="Proteomes" id="UP000604825">
    <property type="component" value="Unassembled WGS sequence"/>
</dbReference>
<gene>
    <name evidence="1" type="ORF">NCGR_LOCUS3272</name>
</gene>
<dbReference type="Gene3D" id="2.40.50.140">
    <property type="entry name" value="Nucleic acid-binding proteins"/>
    <property type="match status" value="1"/>
</dbReference>
<reference evidence="1" key="1">
    <citation type="submission" date="2020-10" db="EMBL/GenBank/DDBJ databases">
        <authorList>
            <person name="Han B."/>
            <person name="Lu T."/>
            <person name="Zhao Q."/>
            <person name="Huang X."/>
            <person name="Zhao Y."/>
        </authorList>
    </citation>
    <scope>NUCLEOTIDE SEQUENCE</scope>
</reference>
<dbReference type="PANTHER" id="PTHR47165">
    <property type="entry name" value="OS03G0429900 PROTEIN"/>
    <property type="match status" value="1"/>
</dbReference>